<gene>
    <name evidence="1" type="ORF">BSTOLATCC_MIC50239</name>
</gene>
<evidence type="ECO:0000313" key="1">
    <source>
        <dbReference type="EMBL" id="CAG9330131.1"/>
    </source>
</evidence>
<protein>
    <recommendedName>
        <fullName evidence="3">Tetratricopeptide repeat protein</fullName>
    </recommendedName>
</protein>
<dbReference type="EMBL" id="CAJZBQ010000050">
    <property type="protein sequence ID" value="CAG9330131.1"/>
    <property type="molecule type" value="Genomic_DNA"/>
</dbReference>
<dbReference type="Proteomes" id="UP001162131">
    <property type="component" value="Unassembled WGS sequence"/>
</dbReference>
<keyword evidence="2" id="KW-1185">Reference proteome</keyword>
<dbReference type="Pfam" id="PF13414">
    <property type="entry name" value="TPR_11"/>
    <property type="match status" value="1"/>
</dbReference>
<proteinExistence type="predicted"/>
<organism evidence="1 2">
    <name type="scientific">Blepharisma stoltei</name>
    <dbReference type="NCBI Taxonomy" id="1481888"/>
    <lineage>
        <taxon>Eukaryota</taxon>
        <taxon>Sar</taxon>
        <taxon>Alveolata</taxon>
        <taxon>Ciliophora</taxon>
        <taxon>Postciliodesmatophora</taxon>
        <taxon>Heterotrichea</taxon>
        <taxon>Heterotrichida</taxon>
        <taxon>Blepharismidae</taxon>
        <taxon>Blepharisma</taxon>
    </lineage>
</organism>
<dbReference type="AlphaFoldDB" id="A0AAU9JX73"/>
<name>A0AAU9JX73_9CILI</name>
<comment type="caution">
    <text evidence="1">The sequence shown here is derived from an EMBL/GenBank/DDBJ whole genome shotgun (WGS) entry which is preliminary data.</text>
</comment>
<dbReference type="Gene3D" id="1.25.40.10">
    <property type="entry name" value="Tetratricopeptide repeat domain"/>
    <property type="match status" value="1"/>
</dbReference>
<accession>A0AAU9JX73</accession>
<dbReference type="SUPFAM" id="SSF48452">
    <property type="entry name" value="TPR-like"/>
    <property type="match status" value="1"/>
</dbReference>
<dbReference type="InterPro" id="IPR011990">
    <property type="entry name" value="TPR-like_helical_dom_sf"/>
</dbReference>
<reference evidence="1" key="1">
    <citation type="submission" date="2021-09" db="EMBL/GenBank/DDBJ databases">
        <authorList>
            <consortium name="AG Swart"/>
            <person name="Singh M."/>
            <person name="Singh A."/>
            <person name="Seah K."/>
            <person name="Emmerich C."/>
        </authorList>
    </citation>
    <scope>NUCLEOTIDE SEQUENCE</scope>
    <source>
        <strain evidence="1">ATCC30299</strain>
    </source>
</reference>
<evidence type="ECO:0008006" key="3">
    <source>
        <dbReference type="Google" id="ProtNLM"/>
    </source>
</evidence>
<evidence type="ECO:0000313" key="2">
    <source>
        <dbReference type="Proteomes" id="UP001162131"/>
    </source>
</evidence>
<sequence length="94" mass="11146">MECYNEAIRIDPNYAHAYNSIGNIFYNKKKYEEAINVAMMQLESIQTVHCTIVIKELLLKSYAEEKKLWNAIKKLSELIQSCWCIRWHGTYLLQ</sequence>